<feature type="transmembrane region" description="Helical" evidence="5">
    <location>
        <begin position="182"/>
        <end position="201"/>
    </location>
</feature>
<comment type="caution">
    <text evidence="7">The sequence shown here is derived from an EMBL/GenBank/DDBJ whole genome shotgun (WGS) entry which is preliminary data.</text>
</comment>
<protein>
    <recommendedName>
        <fullName evidence="6">G-protein coupled receptors family 1 profile domain-containing protein</fullName>
    </recommendedName>
</protein>
<evidence type="ECO:0000256" key="3">
    <source>
        <dbReference type="ARBA" id="ARBA00022989"/>
    </source>
</evidence>
<comment type="subcellular location">
    <subcellularLocation>
        <location evidence="1">Membrane</location>
    </subcellularLocation>
</comment>
<accession>A0AA39IMN7</accession>
<feature type="transmembrane region" description="Helical" evidence="5">
    <location>
        <begin position="228"/>
        <end position="253"/>
    </location>
</feature>
<dbReference type="Pfam" id="PF10328">
    <property type="entry name" value="7TM_GPCR_Srx"/>
    <property type="match status" value="1"/>
</dbReference>
<evidence type="ECO:0000313" key="7">
    <source>
        <dbReference type="EMBL" id="KAK0427132.1"/>
    </source>
</evidence>
<dbReference type="Proteomes" id="UP001175271">
    <property type="component" value="Unassembled WGS sequence"/>
</dbReference>
<evidence type="ECO:0000256" key="5">
    <source>
        <dbReference type="SAM" id="Phobius"/>
    </source>
</evidence>
<evidence type="ECO:0000313" key="8">
    <source>
        <dbReference type="Proteomes" id="UP001175271"/>
    </source>
</evidence>
<keyword evidence="3 5" id="KW-1133">Transmembrane helix</keyword>
<dbReference type="PANTHER" id="PTHR23017">
    <property type="entry name" value="SERPENTINE RECEPTOR, CLASS X"/>
    <property type="match status" value="1"/>
</dbReference>
<evidence type="ECO:0000256" key="4">
    <source>
        <dbReference type="ARBA" id="ARBA00023136"/>
    </source>
</evidence>
<feature type="transmembrane region" description="Helical" evidence="5">
    <location>
        <begin position="96"/>
        <end position="115"/>
    </location>
</feature>
<feature type="transmembrane region" description="Helical" evidence="5">
    <location>
        <begin position="136"/>
        <end position="159"/>
    </location>
</feature>
<sequence length="299" mass="34531">MDANSSVPKQSIEHSFAGMLIFLTAANGTAINVYAIMVVLWLQLQKTSFGILCLAHEVPDVIILLSFALFCAPVTYFQITNEKTEQLSRLIGHIDFIAWNITVYSHVHVAINRFVSIYFPLMYRRVFTRRITISLVFGYSTLAVIQTTALFFEGCYLYYIPNVYLWAFSNTLCGNCLRHSDMFLGISLMTLVMGIDLCTFMKIRKTIGEITGNQATDEKRQQKQEIRFYMQALVQSTVYIIKKLCFYVISIFMSSKWSVFFFTFFAWMACHLLDGLILIIYNYKKLRNLTPLYTTSRTI</sequence>
<feature type="domain" description="G-protein coupled receptors family 1 profile" evidence="6">
    <location>
        <begin position="31"/>
        <end position="281"/>
    </location>
</feature>
<dbReference type="InterPro" id="IPR017452">
    <property type="entry name" value="GPCR_Rhodpsn_7TM"/>
</dbReference>
<keyword evidence="2 5" id="KW-0812">Transmembrane</keyword>
<feature type="transmembrane region" description="Helical" evidence="5">
    <location>
        <begin position="20"/>
        <end position="42"/>
    </location>
</feature>
<dbReference type="AlphaFoldDB" id="A0AA39IMN7"/>
<evidence type="ECO:0000259" key="6">
    <source>
        <dbReference type="PROSITE" id="PS50262"/>
    </source>
</evidence>
<keyword evidence="4 5" id="KW-0472">Membrane</keyword>
<dbReference type="EMBL" id="JAUCMV010000001">
    <property type="protein sequence ID" value="KAK0427132.1"/>
    <property type="molecule type" value="Genomic_DNA"/>
</dbReference>
<evidence type="ECO:0000256" key="2">
    <source>
        <dbReference type="ARBA" id="ARBA00022692"/>
    </source>
</evidence>
<proteinExistence type="predicted"/>
<dbReference type="Gene3D" id="1.20.1070.10">
    <property type="entry name" value="Rhodopsin 7-helix transmembrane proteins"/>
    <property type="match status" value="1"/>
</dbReference>
<name>A0AA39IMN7_9BILA</name>
<dbReference type="InterPro" id="IPR019430">
    <property type="entry name" value="7TM_GPCR_serpentine_rcpt_Srx"/>
</dbReference>
<reference evidence="7" key="1">
    <citation type="submission" date="2023-06" db="EMBL/GenBank/DDBJ databases">
        <title>Genomic analysis of the entomopathogenic nematode Steinernema hermaphroditum.</title>
        <authorList>
            <person name="Schwarz E.M."/>
            <person name="Heppert J.K."/>
            <person name="Baniya A."/>
            <person name="Schwartz H.T."/>
            <person name="Tan C.-H."/>
            <person name="Antoshechkin I."/>
            <person name="Sternberg P.W."/>
            <person name="Goodrich-Blair H."/>
            <person name="Dillman A.R."/>
        </authorList>
    </citation>
    <scope>NUCLEOTIDE SEQUENCE</scope>
    <source>
        <strain evidence="7">PS9179</strain>
        <tissue evidence="7">Whole animal</tissue>
    </source>
</reference>
<dbReference type="PANTHER" id="PTHR23017:SF3">
    <property type="entry name" value="G-PROTEIN COUPLED RECEPTORS FAMILY 1 PROFILE DOMAIN-CONTAINING PROTEIN"/>
    <property type="match status" value="1"/>
</dbReference>
<dbReference type="GO" id="GO:0016020">
    <property type="term" value="C:membrane"/>
    <property type="evidence" value="ECO:0007669"/>
    <property type="project" value="UniProtKB-SubCell"/>
</dbReference>
<dbReference type="SUPFAM" id="SSF81321">
    <property type="entry name" value="Family A G protein-coupled receptor-like"/>
    <property type="match status" value="1"/>
</dbReference>
<organism evidence="7 8">
    <name type="scientific">Steinernema hermaphroditum</name>
    <dbReference type="NCBI Taxonomy" id="289476"/>
    <lineage>
        <taxon>Eukaryota</taxon>
        <taxon>Metazoa</taxon>
        <taxon>Ecdysozoa</taxon>
        <taxon>Nematoda</taxon>
        <taxon>Chromadorea</taxon>
        <taxon>Rhabditida</taxon>
        <taxon>Tylenchina</taxon>
        <taxon>Panagrolaimomorpha</taxon>
        <taxon>Strongyloidoidea</taxon>
        <taxon>Steinernematidae</taxon>
        <taxon>Steinernema</taxon>
    </lineage>
</organism>
<dbReference type="PROSITE" id="PS50262">
    <property type="entry name" value="G_PROTEIN_RECEP_F1_2"/>
    <property type="match status" value="1"/>
</dbReference>
<evidence type="ECO:0000256" key="1">
    <source>
        <dbReference type="ARBA" id="ARBA00004370"/>
    </source>
</evidence>
<gene>
    <name evidence="7" type="ORF">QR680_010079</name>
</gene>
<feature type="transmembrane region" description="Helical" evidence="5">
    <location>
        <begin position="259"/>
        <end position="281"/>
    </location>
</feature>
<feature type="transmembrane region" description="Helical" evidence="5">
    <location>
        <begin position="49"/>
        <end position="76"/>
    </location>
</feature>
<keyword evidence="8" id="KW-1185">Reference proteome</keyword>